<keyword evidence="1" id="KW-0472">Membrane</keyword>
<gene>
    <name evidence="2" type="ORF">JP75_14590</name>
</gene>
<accession>A0A087M0K8</accession>
<protein>
    <submittedName>
        <fullName evidence="2">Uncharacterized protein</fullName>
    </submittedName>
</protein>
<keyword evidence="1" id="KW-0812">Transmembrane</keyword>
<keyword evidence="1" id="KW-1133">Transmembrane helix</keyword>
<proteinExistence type="predicted"/>
<dbReference type="EMBL" id="JQGC01000013">
    <property type="protein sequence ID" value="KFL30411.1"/>
    <property type="molecule type" value="Genomic_DNA"/>
</dbReference>
<comment type="caution">
    <text evidence="2">The sequence shown here is derived from an EMBL/GenBank/DDBJ whole genome shotgun (WGS) entry which is preliminary data.</text>
</comment>
<evidence type="ECO:0000256" key="1">
    <source>
        <dbReference type="SAM" id="Phobius"/>
    </source>
</evidence>
<feature type="transmembrane region" description="Helical" evidence="1">
    <location>
        <begin position="36"/>
        <end position="58"/>
    </location>
</feature>
<name>A0A087M0K8_9HYPH</name>
<dbReference type="Proteomes" id="UP000028981">
    <property type="component" value="Unassembled WGS sequence"/>
</dbReference>
<dbReference type="AlphaFoldDB" id="A0A087M0K8"/>
<keyword evidence="3" id="KW-1185">Reference proteome</keyword>
<sequence length="123" mass="12882">MKGLAIVYALILVCAVIGFGFLITAGYIALSDAMGPLTAALILAGSFLALALIVYIGLAISESRRRKRLAERRRASDAGAFLTTAALTALPLLTRSPMLVRLGIPAAALTVLALLREKDTPDS</sequence>
<evidence type="ECO:0000313" key="2">
    <source>
        <dbReference type="EMBL" id="KFL30411.1"/>
    </source>
</evidence>
<evidence type="ECO:0000313" key="3">
    <source>
        <dbReference type="Proteomes" id="UP000028981"/>
    </source>
</evidence>
<organism evidence="2 3">
    <name type="scientific">Devosia riboflavina</name>
    <dbReference type="NCBI Taxonomy" id="46914"/>
    <lineage>
        <taxon>Bacteria</taxon>
        <taxon>Pseudomonadati</taxon>
        <taxon>Pseudomonadota</taxon>
        <taxon>Alphaproteobacteria</taxon>
        <taxon>Hyphomicrobiales</taxon>
        <taxon>Devosiaceae</taxon>
        <taxon>Devosia</taxon>
    </lineage>
</organism>
<reference evidence="2 3" key="1">
    <citation type="submission" date="2014-08" db="EMBL/GenBank/DDBJ databases">
        <authorList>
            <person name="Hassan Y.I."/>
            <person name="Lepp D."/>
            <person name="Zhou T."/>
        </authorList>
    </citation>
    <scope>NUCLEOTIDE SEQUENCE [LARGE SCALE GENOMIC DNA]</scope>
    <source>
        <strain evidence="2 3">IFO13584</strain>
    </source>
</reference>
<feature type="transmembrane region" description="Helical" evidence="1">
    <location>
        <begin position="7"/>
        <end position="30"/>
    </location>
</feature>